<feature type="domain" description="Cellulose synthase operon C C-terminal" evidence="9">
    <location>
        <begin position="784"/>
        <end position="1097"/>
    </location>
</feature>
<dbReference type="Pfam" id="PF13432">
    <property type="entry name" value="TPR_16"/>
    <property type="match status" value="3"/>
</dbReference>
<keyword evidence="3 8" id="KW-0732">Signal</keyword>
<sequence>MKRHIWMPTVMAGVLSLSAPVLTLAADPANSAAVQLLIQRAAYWQQHGREDLAVKSWRQALAADPNQAEALAGLGLYSAHQGRLGDARRYMERLQRVAPQSDAIAKIRGLLVLGPDAGPKLAEAARYVSEKRYAAAVSVYRSVFNGPPPPKWAETYYQTLAKVSGGWQTAVSELRSQVQLHPNQVAYRRVLGQLLSYHADTRIEGIKLLAALAREKVSGARSDWRQALAWMGNDPKAIPYLRAYLASYRDAELSAQLRQAEGLQAGIQKQRRHGRELADAYAALRAGHLNLADERFKHILARDPKNDKAVEGLADVAMRAQDFEQAARYYDQARALAHGAKTKARLVAAARNARYWSWMHAGQQAVEKADYRGAVNAYHQALNLKQKDPAALAALGGAYQQLGENKAATRVFETLTTAAPGDPKAWLAALQSLQAMDSPAQVISTNERMPVAVQRRLQPNLDYASVMAWAEAATDHRPQAIERLRKAIAAGGAQAPVDLQLQLAWLLYQAEDDMALHALLTRLQGHGDLTDDQRSQLRALYLNGARREAQMALENGHPEIAKAILRGAQALYPNDAGVQRVRADLLVQEGHYAEAVAIYRRVGPGKSVSGYQAAVGAALAAGETGQASRWVAEGLAQRPDDVALKSLAAKVDLQRGDADAARKALRSALATLPGQMEAEGDPGVGGQASKAYPFASGANASPAYPFAEGAQATTKPAVSPVLASTRTGVAPADAPVVRDRLERELSAIEAHMSPYVDAAFFGRSRSGTTGLDQMALFGSQFEGGTAVDYNTRVTVRLAPIAVDAGTVSGAAASLIGTAPIYGASPGNYAKASGLALAMTLSRPNLAVTLGTSPLGFLEHSLIGTFNWQPSGGPLTLMAFRHSLRDSVLSYAGIKDPKTGLVWGGVFASGLGMSFGLDESSRVLYGSLSLAAVDGKHVQSNSRVEANLGASWRIVDQERARIGIGFDLLSMFYANNSSHFTYGQGGYFSPQYYFRPALTMKWEGQARSRLSYRFEGLVGWQIFHENSSQYFPLDANMQAQSNNAYYPANTVGSVGYGLRFTGTYAWTPRLFVSGFFGSDNSQDYTNLSGGVVVRYWFNRQPIGASRGTENAVIKPWMLGLDNPGS</sequence>
<dbReference type="PROSITE" id="PS50005">
    <property type="entry name" value="TPR"/>
    <property type="match status" value="1"/>
</dbReference>
<accession>A0A1A6C3B7</accession>
<dbReference type="OrthoDB" id="7058953at2"/>
<dbReference type="Proteomes" id="UP000029273">
    <property type="component" value="Unassembled WGS sequence"/>
</dbReference>
<keyword evidence="5 7" id="KW-0802">TPR repeat</keyword>
<comment type="function">
    <text evidence="1">Required for maximal bacterial cellulose synthesis.</text>
</comment>
<dbReference type="AlphaFoldDB" id="A0A1A6C3B7"/>
<evidence type="ECO:0000256" key="5">
    <source>
        <dbReference type="ARBA" id="ARBA00022803"/>
    </source>
</evidence>
<evidence type="ECO:0000256" key="2">
    <source>
        <dbReference type="ARBA" id="ARBA00005186"/>
    </source>
</evidence>
<dbReference type="SMART" id="SM00028">
    <property type="entry name" value="TPR"/>
    <property type="match status" value="5"/>
</dbReference>
<dbReference type="PANTHER" id="PTHR45586">
    <property type="entry name" value="TPR REPEAT-CONTAINING PROTEIN PA4667"/>
    <property type="match status" value="1"/>
</dbReference>
<feature type="signal peptide" evidence="8">
    <location>
        <begin position="1"/>
        <end position="25"/>
    </location>
</feature>
<dbReference type="RefSeq" id="WP_038088895.1">
    <property type="nucleotide sequence ID" value="NZ_JQSG02000003.1"/>
</dbReference>
<name>A0A1A6C3B7_9GAMM</name>
<keyword evidence="11" id="KW-1185">Reference proteome</keyword>
<dbReference type="Pfam" id="PF14559">
    <property type="entry name" value="TPR_19"/>
    <property type="match status" value="1"/>
</dbReference>
<reference evidence="10 11" key="1">
    <citation type="journal article" date="2014" name="Genome Announc.">
        <title>Draft Genome Sequence of the Iron-Oxidizing, Acidophilic, and Halotolerant 'Thiobacillus prosperus' Type Strain DSM 5130.</title>
        <authorList>
            <person name="Ossandon F.J."/>
            <person name="Cardenas J.P."/>
            <person name="Corbett M."/>
            <person name="Quatrini R."/>
            <person name="Holmes D.S."/>
            <person name="Watkin E."/>
        </authorList>
    </citation>
    <scope>NUCLEOTIDE SEQUENCE [LARGE SCALE GENOMIC DNA]</scope>
    <source>
        <strain evidence="10 11">DSM 5130</strain>
    </source>
</reference>
<evidence type="ECO:0000256" key="7">
    <source>
        <dbReference type="PROSITE-ProRule" id="PRU00339"/>
    </source>
</evidence>
<dbReference type="PANTHER" id="PTHR45586:SF1">
    <property type="entry name" value="LIPOPOLYSACCHARIDE ASSEMBLY PROTEIN B"/>
    <property type="match status" value="1"/>
</dbReference>
<evidence type="ECO:0000256" key="6">
    <source>
        <dbReference type="ARBA" id="ARBA00022916"/>
    </source>
</evidence>
<evidence type="ECO:0000256" key="4">
    <source>
        <dbReference type="ARBA" id="ARBA00022737"/>
    </source>
</evidence>
<dbReference type="EMBL" id="JQSG02000003">
    <property type="protein sequence ID" value="OBS09053.1"/>
    <property type="molecule type" value="Genomic_DNA"/>
</dbReference>
<dbReference type="InterPro" id="IPR011990">
    <property type="entry name" value="TPR-like_helical_dom_sf"/>
</dbReference>
<feature type="chain" id="PRO_5008343215" description="Cellulose synthase operon C C-terminal domain-containing protein" evidence="8">
    <location>
        <begin position="26"/>
        <end position="1124"/>
    </location>
</feature>
<evidence type="ECO:0000256" key="8">
    <source>
        <dbReference type="SAM" id="SignalP"/>
    </source>
</evidence>
<proteinExistence type="predicted"/>
<evidence type="ECO:0000256" key="3">
    <source>
        <dbReference type="ARBA" id="ARBA00022729"/>
    </source>
</evidence>
<dbReference type="InterPro" id="IPR051012">
    <property type="entry name" value="CellSynth/LPSAsmb/PSIAsmb"/>
</dbReference>
<evidence type="ECO:0000313" key="10">
    <source>
        <dbReference type="EMBL" id="OBS09053.1"/>
    </source>
</evidence>
<dbReference type="UniPathway" id="UPA00694"/>
<keyword evidence="6" id="KW-0135">Cellulose biosynthesis</keyword>
<gene>
    <name evidence="10" type="ORF">Thpro_021381</name>
</gene>
<keyword evidence="4" id="KW-0677">Repeat</keyword>
<evidence type="ECO:0000256" key="1">
    <source>
        <dbReference type="ARBA" id="ARBA00003476"/>
    </source>
</evidence>
<dbReference type="GO" id="GO:0019867">
    <property type="term" value="C:outer membrane"/>
    <property type="evidence" value="ECO:0007669"/>
    <property type="project" value="InterPro"/>
</dbReference>
<comment type="caution">
    <text evidence="10">The sequence shown here is derived from an EMBL/GenBank/DDBJ whole genome shotgun (WGS) entry which is preliminary data.</text>
</comment>
<dbReference type="Gene3D" id="1.25.40.10">
    <property type="entry name" value="Tetratricopeptide repeat domain"/>
    <property type="match status" value="4"/>
</dbReference>
<organism evidence="10 11">
    <name type="scientific">Acidihalobacter prosperus</name>
    <dbReference type="NCBI Taxonomy" id="160660"/>
    <lineage>
        <taxon>Bacteria</taxon>
        <taxon>Pseudomonadati</taxon>
        <taxon>Pseudomonadota</taxon>
        <taxon>Gammaproteobacteria</taxon>
        <taxon>Chromatiales</taxon>
        <taxon>Ectothiorhodospiraceae</taxon>
        <taxon>Acidihalobacter</taxon>
    </lineage>
</organism>
<comment type="pathway">
    <text evidence="2">Glycan metabolism; bacterial cellulose biosynthesis.</text>
</comment>
<dbReference type="Pfam" id="PF05420">
    <property type="entry name" value="BCSC_C"/>
    <property type="match status" value="1"/>
</dbReference>
<evidence type="ECO:0000313" key="11">
    <source>
        <dbReference type="Proteomes" id="UP000029273"/>
    </source>
</evidence>
<evidence type="ECO:0000259" key="9">
    <source>
        <dbReference type="Pfam" id="PF05420"/>
    </source>
</evidence>
<dbReference type="GO" id="GO:0030244">
    <property type="term" value="P:cellulose biosynthetic process"/>
    <property type="evidence" value="ECO:0007669"/>
    <property type="project" value="UniProtKB-KW"/>
</dbReference>
<feature type="repeat" description="TPR" evidence="7">
    <location>
        <begin position="355"/>
        <end position="388"/>
    </location>
</feature>
<dbReference type="SUPFAM" id="SSF48452">
    <property type="entry name" value="TPR-like"/>
    <property type="match status" value="3"/>
</dbReference>
<protein>
    <recommendedName>
        <fullName evidence="9">Cellulose synthase operon C C-terminal domain-containing protein</fullName>
    </recommendedName>
</protein>
<dbReference type="InterPro" id="IPR019734">
    <property type="entry name" value="TPR_rpt"/>
</dbReference>
<dbReference type="InterPro" id="IPR008410">
    <property type="entry name" value="BCSC_C"/>
</dbReference>